<sequence>MEQLQIREVVNIYFALKNNHNVILPQFYSPNIGAEGELSNATALVIIPDHHLVRRILHVGATTYKSKDVATEQHFDNPKPTTLEIPSECFLKRVAIEDPEAIAGTGSKATKVLIPGNRQQPDLLVVTAACFRLACRCRQRPGMRGLKCAKFA</sequence>
<name>A0A0A9DTC2_ARUDO</name>
<reference evidence="1" key="2">
    <citation type="journal article" date="2015" name="Data Brief">
        <title>Shoot transcriptome of the giant reed, Arundo donax.</title>
        <authorList>
            <person name="Barrero R.A."/>
            <person name="Guerrero F.D."/>
            <person name="Moolhuijzen P."/>
            <person name="Goolsby J.A."/>
            <person name="Tidwell J."/>
            <person name="Bellgard S.E."/>
            <person name="Bellgard M.I."/>
        </authorList>
    </citation>
    <scope>NUCLEOTIDE SEQUENCE</scope>
    <source>
        <tissue evidence="1">Shoot tissue taken approximately 20 cm above the soil surface</tissue>
    </source>
</reference>
<proteinExistence type="predicted"/>
<organism evidence="1">
    <name type="scientific">Arundo donax</name>
    <name type="common">Giant reed</name>
    <name type="synonym">Donax arundinaceus</name>
    <dbReference type="NCBI Taxonomy" id="35708"/>
    <lineage>
        <taxon>Eukaryota</taxon>
        <taxon>Viridiplantae</taxon>
        <taxon>Streptophyta</taxon>
        <taxon>Embryophyta</taxon>
        <taxon>Tracheophyta</taxon>
        <taxon>Spermatophyta</taxon>
        <taxon>Magnoliopsida</taxon>
        <taxon>Liliopsida</taxon>
        <taxon>Poales</taxon>
        <taxon>Poaceae</taxon>
        <taxon>PACMAD clade</taxon>
        <taxon>Arundinoideae</taxon>
        <taxon>Arundineae</taxon>
        <taxon>Arundo</taxon>
    </lineage>
</organism>
<dbReference type="EMBL" id="GBRH01208980">
    <property type="protein sequence ID" value="JAD88915.1"/>
    <property type="molecule type" value="Transcribed_RNA"/>
</dbReference>
<reference evidence="1" key="1">
    <citation type="submission" date="2014-09" db="EMBL/GenBank/DDBJ databases">
        <authorList>
            <person name="Magalhaes I.L.F."/>
            <person name="Oliveira U."/>
            <person name="Santos F.R."/>
            <person name="Vidigal T.H.D.A."/>
            <person name="Brescovit A.D."/>
            <person name="Santos A.J."/>
        </authorList>
    </citation>
    <scope>NUCLEOTIDE SEQUENCE</scope>
    <source>
        <tissue evidence="1">Shoot tissue taken approximately 20 cm above the soil surface</tissue>
    </source>
</reference>
<evidence type="ECO:0000313" key="1">
    <source>
        <dbReference type="EMBL" id="JAD88915.1"/>
    </source>
</evidence>
<protein>
    <submittedName>
        <fullName evidence="1">Uncharacterized protein</fullName>
    </submittedName>
</protein>
<accession>A0A0A9DTC2</accession>
<dbReference type="AlphaFoldDB" id="A0A0A9DTC2"/>